<proteinExistence type="predicted"/>
<gene>
    <name evidence="1" type="ORF">GCM10008960_19750</name>
</gene>
<sequence>MTASCAPAYSDGMTEETLLTAVHAWQRGALTREELISQFVTLSREDAPVIGQLIGQLALDALPHGQGSSRTGTAASTDVWRDELMSSRARTWGSAGLLVGPSVLILTDGRQGVVLSERDTRTLSSSVSGSVMLLCQTIVLAEHALNERDMQDLREQRLQSASTSMSEIDPIR</sequence>
<accession>A0ABQ2S655</accession>
<evidence type="ECO:0000313" key="2">
    <source>
        <dbReference type="Proteomes" id="UP000644548"/>
    </source>
</evidence>
<organism evidence="1 2">
    <name type="scientific">Deinococcus sedimenti</name>
    <dbReference type="NCBI Taxonomy" id="1867090"/>
    <lineage>
        <taxon>Bacteria</taxon>
        <taxon>Thermotogati</taxon>
        <taxon>Deinococcota</taxon>
        <taxon>Deinococci</taxon>
        <taxon>Deinococcales</taxon>
        <taxon>Deinococcaceae</taxon>
        <taxon>Deinococcus</taxon>
    </lineage>
</organism>
<dbReference type="Proteomes" id="UP000644548">
    <property type="component" value="Unassembled WGS sequence"/>
</dbReference>
<protein>
    <submittedName>
        <fullName evidence="1">Uncharacterized protein</fullName>
    </submittedName>
</protein>
<evidence type="ECO:0000313" key="1">
    <source>
        <dbReference type="EMBL" id="GGR92796.1"/>
    </source>
</evidence>
<comment type="caution">
    <text evidence="1">The sequence shown here is derived from an EMBL/GenBank/DDBJ whole genome shotgun (WGS) entry which is preliminary data.</text>
</comment>
<keyword evidence="2" id="KW-1185">Reference proteome</keyword>
<dbReference type="EMBL" id="BMQN01000003">
    <property type="protein sequence ID" value="GGR92796.1"/>
    <property type="molecule type" value="Genomic_DNA"/>
</dbReference>
<name>A0ABQ2S655_9DEIO</name>
<reference evidence="2" key="1">
    <citation type="journal article" date="2019" name="Int. J. Syst. Evol. Microbiol.">
        <title>The Global Catalogue of Microorganisms (GCM) 10K type strain sequencing project: providing services to taxonomists for standard genome sequencing and annotation.</title>
        <authorList>
            <consortium name="The Broad Institute Genomics Platform"/>
            <consortium name="The Broad Institute Genome Sequencing Center for Infectious Disease"/>
            <person name="Wu L."/>
            <person name="Ma J."/>
        </authorList>
    </citation>
    <scope>NUCLEOTIDE SEQUENCE [LARGE SCALE GENOMIC DNA]</scope>
    <source>
        <strain evidence="2">JCM 31405</strain>
    </source>
</reference>